<dbReference type="GO" id="GO:0042597">
    <property type="term" value="C:periplasmic space"/>
    <property type="evidence" value="ECO:0007669"/>
    <property type="project" value="InterPro"/>
</dbReference>
<keyword evidence="1" id="KW-0732">Signal</keyword>
<organism evidence="2 3">
    <name type="scientific">Pseudoduganella violacea</name>
    <dbReference type="NCBI Taxonomy" id="1715466"/>
    <lineage>
        <taxon>Bacteria</taxon>
        <taxon>Pseudomonadati</taxon>
        <taxon>Pseudomonadota</taxon>
        <taxon>Betaproteobacteria</taxon>
        <taxon>Burkholderiales</taxon>
        <taxon>Oxalobacteraceae</taxon>
        <taxon>Telluria group</taxon>
        <taxon>Pseudoduganella</taxon>
    </lineage>
</organism>
<proteinExistence type="predicted"/>
<sequence length="159" mass="18090">MMTSLRKRIAIGMTVLSLGTAAFSAYAEETPAQGRHAHAANKEEAKAKWQEHFAQRQQRLHDSLKLTAQQEPAWATFIAAIKPEMNAAHSDRAAAANMTAPQRMEKHLEMAKQHIAKQESHLAALKTFYAVLSPEQQKIFDEQAKRLHQHRRGMMRHHH</sequence>
<dbReference type="RefSeq" id="WP_183441956.1">
    <property type="nucleotide sequence ID" value="NZ_JACHXD010000009.1"/>
</dbReference>
<dbReference type="Proteomes" id="UP000541535">
    <property type="component" value="Unassembled WGS sequence"/>
</dbReference>
<feature type="signal peptide" evidence="1">
    <location>
        <begin position="1"/>
        <end position="27"/>
    </location>
</feature>
<dbReference type="Pfam" id="PF07813">
    <property type="entry name" value="LTXXQ"/>
    <property type="match status" value="1"/>
</dbReference>
<keyword evidence="3" id="KW-1185">Reference proteome</keyword>
<name>A0A7W5BC70_9BURK</name>
<dbReference type="EMBL" id="JACHXD010000009">
    <property type="protein sequence ID" value="MBB3120191.1"/>
    <property type="molecule type" value="Genomic_DNA"/>
</dbReference>
<evidence type="ECO:0000256" key="1">
    <source>
        <dbReference type="SAM" id="SignalP"/>
    </source>
</evidence>
<dbReference type="AlphaFoldDB" id="A0A7W5BC70"/>
<feature type="chain" id="PRO_5031210588" evidence="1">
    <location>
        <begin position="28"/>
        <end position="159"/>
    </location>
</feature>
<reference evidence="2 3" key="1">
    <citation type="submission" date="2020-08" db="EMBL/GenBank/DDBJ databases">
        <title>Genomic Encyclopedia of Type Strains, Phase III (KMG-III): the genomes of soil and plant-associated and newly described type strains.</title>
        <authorList>
            <person name="Whitman W."/>
        </authorList>
    </citation>
    <scope>NUCLEOTIDE SEQUENCE [LARGE SCALE GENOMIC DNA]</scope>
    <source>
        <strain evidence="2 3">CECT 8897</strain>
    </source>
</reference>
<gene>
    <name evidence="2" type="ORF">FHS03_003255</name>
</gene>
<comment type="caution">
    <text evidence="2">The sequence shown here is derived from an EMBL/GenBank/DDBJ whole genome shotgun (WGS) entry which is preliminary data.</text>
</comment>
<accession>A0A7W5BC70</accession>
<protein>
    <submittedName>
        <fullName evidence="2">TRAP-type C4-dicarboxylate transport system substrate-binding protein</fullName>
    </submittedName>
</protein>
<dbReference type="InterPro" id="IPR012899">
    <property type="entry name" value="LTXXQ"/>
</dbReference>
<evidence type="ECO:0000313" key="3">
    <source>
        <dbReference type="Proteomes" id="UP000541535"/>
    </source>
</evidence>
<evidence type="ECO:0000313" key="2">
    <source>
        <dbReference type="EMBL" id="MBB3120191.1"/>
    </source>
</evidence>